<accession>A0A842HPL5</accession>
<evidence type="ECO:0000313" key="1">
    <source>
        <dbReference type="EMBL" id="MBC2770213.1"/>
    </source>
</evidence>
<dbReference type="RefSeq" id="WP_221893343.1">
    <property type="nucleotide sequence ID" value="NZ_JACJUU010000007.1"/>
</dbReference>
<dbReference type="AlphaFoldDB" id="A0A842HPL5"/>
<dbReference type="EMBL" id="JACJUU010000007">
    <property type="protein sequence ID" value="MBC2770213.1"/>
    <property type="molecule type" value="Genomic_DNA"/>
</dbReference>
<protein>
    <submittedName>
        <fullName evidence="1">Uncharacterized protein</fullName>
    </submittedName>
</protein>
<keyword evidence="2" id="KW-1185">Reference proteome</keyword>
<dbReference type="Proteomes" id="UP000545386">
    <property type="component" value="Unassembled WGS sequence"/>
</dbReference>
<sequence>MGGLTDWRLRGDGTRPPGLRVIEIVDPCFGQGNVLFRLLVMREHAVSPEGESISLRYFELEAGSGGLVAHPFTGRYSRSADGTESVSLTGGSVGLGAAYLRGNRLGTYLQDEIVRWARQWPQAIVQPIVLSDTDAYDENKSRRNRYYEQFGITFDYSGPECSSGASRPVLAGALTPVSSDVWQKSIKEYDLIDYLRRYSAEKIKLLRDIQKLHANLDFQQQVIRDSQSRPFRWAMRHFAHRHPYAAPSVLALSSLMLLLWAAV</sequence>
<reference evidence="1 2" key="1">
    <citation type="submission" date="2020-08" db="EMBL/GenBank/DDBJ databases">
        <title>Paraeoetvoesia sp. YC-7-48 draft genome sequence.</title>
        <authorList>
            <person name="Yao L."/>
        </authorList>
    </citation>
    <scope>NUCLEOTIDE SEQUENCE [LARGE SCALE GENOMIC DNA]</scope>
    <source>
        <strain evidence="2">YC-7-48</strain>
    </source>
</reference>
<evidence type="ECO:0000313" key="2">
    <source>
        <dbReference type="Proteomes" id="UP000545386"/>
    </source>
</evidence>
<organism evidence="1 2">
    <name type="scientific">Pusillimonas minor</name>
    <dbReference type="NCBI Taxonomy" id="2697024"/>
    <lineage>
        <taxon>Bacteria</taxon>
        <taxon>Pseudomonadati</taxon>
        <taxon>Pseudomonadota</taxon>
        <taxon>Betaproteobacteria</taxon>
        <taxon>Burkholderiales</taxon>
        <taxon>Alcaligenaceae</taxon>
        <taxon>Pusillimonas</taxon>
    </lineage>
</organism>
<comment type="caution">
    <text evidence="1">The sequence shown here is derived from an EMBL/GenBank/DDBJ whole genome shotgun (WGS) entry which is preliminary data.</text>
</comment>
<name>A0A842HPL5_9BURK</name>
<proteinExistence type="predicted"/>
<gene>
    <name evidence="1" type="ORF">GTU67_09855</name>
</gene>